<organism evidence="1 2">
    <name type="scientific">Anaeroplasma bactoclasticum</name>
    <dbReference type="NCBI Taxonomy" id="2088"/>
    <lineage>
        <taxon>Bacteria</taxon>
        <taxon>Bacillati</taxon>
        <taxon>Mycoplasmatota</taxon>
        <taxon>Mollicutes</taxon>
        <taxon>Anaeroplasmatales</taxon>
        <taxon>Anaeroplasmataceae</taxon>
        <taxon>Anaeroplasma</taxon>
    </lineage>
</organism>
<evidence type="ECO:0000313" key="1">
    <source>
        <dbReference type="EMBL" id="RIA77880.1"/>
    </source>
</evidence>
<dbReference type="RefSeq" id="WP_119015830.1">
    <property type="nucleotide sequence ID" value="NZ_QXEV01000005.1"/>
</dbReference>
<comment type="caution">
    <text evidence="1">The sequence shown here is derived from an EMBL/GenBank/DDBJ whole genome shotgun (WGS) entry which is preliminary data.</text>
</comment>
<evidence type="ECO:0000313" key="2">
    <source>
        <dbReference type="Proteomes" id="UP000266506"/>
    </source>
</evidence>
<dbReference type="EMBL" id="QXEV01000005">
    <property type="protein sequence ID" value="RIA77880.1"/>
    <property type="molecule type" value="Genomic_DNA"/>
</dbReference>
<dbReference type="Proteomes" id="UP000266506">
    <property type="component" value="Unassembled WGS sequence"/>
</dbReference>
<gene>
    <name evidence="1" type="ORF">EI71_00663</name>
</gene>
<name>A0A397RU72_9MOLU</name>
<dbReference type="AlphaFoldDB" id="A0A397RU72"/>
<dbReference type="InParanoid" id="A0A397RU72"/>
<proteinExistence type="predicted"/>
<sequence>MELIDVIKKFNFTNIVVLDNENYFSKKVGEVINDTLEIYQRIIDKFGIDVLKKEITECDAELFEMLSPYVEYNPYDSIDRIKNDVNFKYISSIDQFDINTINNGNVLWFVDIMMNIPSYNHINVLYNYFC</sequence>
<accession>A0A397RU72</accession>
<reference evidence="1 2" key="1">
    <citation type="submission" date="2018-08" db="EMBL/GenBank/DDBJ databases">
        <title>Genomic Encyclopedia of Archaeal and Bacterial Type Strains, Phase II (KMG-II): from individual species to whole genera.</title>
        <authorList>
            <person name="Goeker M."/>
        </authorList>
    </citation>
    <scope>NUCLEOTIDE SEQUENCE [LARGE SCALE GENOMIC DNA]</scope>
    <source>
        <strain evidence="1 2">ATCC 27112</strain>
    </source>
</reference>
<keyword evidence="2" id="KW-1185">Reference proteome</keyword>
<protein>
    <submittedName>
        <fullName evidence="1">Uncharacterized protein</fullName>
    </submittedName>
</protein>